<dbReference type="Gene3D" id="3.40.50.1220">
    <property type="entry name" value="TPP-binding domain"/>
    <property type="match status" value="1"/>
</dbReference>
<evidence type="ECO:0000256" key="2">
    <source>
        <dbReference type="ARBA" id="ARBA00022723"/>
    </source>
</evidence>
<dbReference type="EMBL" id="BAAAFG010000012">
    <property type="protein sequence ID" value="GAA0871885.1"/>
    <property type="molecule type" value="Genomic_DNA"/>
</dbReference>
<evidence type="ECO:0000256" key="5">
    <source>
        <dbReference type="ARBA" id="ARBA00023211"/>
    </source>
</evidence>
<dbReference type="InterPro" id="IPR012001">
    <property type="entry name" value="Thiamin_PyroP_enz_TPP-bd_dom"/>
</dbReference>
<comment type="pathway">
    <text evidence="6">Quinol/quinone metabolism; menaquinone biosynthesis.</text>
</comment>
<comment type="cofactor">
    <cofactor evidence="6">
        <name>thiamine diphosphate</name>
        <dbReference type="ChEBI" id="CHEBI:58937"/>
    </cofactor>
    <text evidence="6">Binds 1 thiamine pyrophosphate per subunit.</text>
</comment>
<proteinExistence type="inferred from homology"/>
<reference evidence="9" key="1">
    <citation type="journal article" date="2019" name="Int. J. Syst. Evol. Microbiol.">
        <title>The Global Catalogue of Microorganisms (GCM) 10K type strain sequencing project: providing services to taxonomists for standard genome sequencing and annotation.</title>
        <authorList>
            <consortium name="The Broad Institute Genomics Platform"/>
            <consortium name="The Broad Institute Genome Sequencing Center for Infectious Disease"/>
            <person name="Wu L."/>
            <person name="Ma J."/>
        </authorList>
    </citation>
    <scope>NUCLEOTIDE SEQUENCE [LARGE SCALE GENOMIC DNA]</scope>
    <source>
        <strain evidence="9">JCM 16082</strain>
    </source>
</reference>
<dbReference type="InterPro" id="IPR004433">
    <property type="entry name" value="MenaQ_synth_MenD"/>
</dbReference>
<protein>
    <recommendedName>
        <fullName evidence="6">2-succinyl-5-enolpyruvyl-6-hydroxy-3-cyclohexene-1-carboxylate synthase</fullName>
        <shortName evidence="6">SEPHCHC synthase</shortName>
        <ecNumber evidence="6">2.2.1.9</ecNumber>
    </recommendedName>
    <alternativeName>
        <fullName evidence="6">Menaquinone biosynthesis protein MenD</fullName>
    </alternativeName>
</protein>
<keyword evidence="5 6" id="KW-0464">Manganese</keyword>
<keyword evidence="3 6" id="KW-0460">Magnesium</keyword>
<sequence>MSTPIFSSVPLAQSIVALCVKHGIKHVVISPGSRNAPLTIGFANHPKITAYSIVDERCAAFFALGMAQQMREPTAIVCTSGSAVLNYYPAVAEAFYSDIPLVVISADRPEYLIDIGDGQTIRQNEVLDQHVLYSAVLKSDIRDEDKIHVLKPLPAFVTEENSKDLAQEIIAGNEKEINTALSTARDKRGPVHLNAPFNEPLYNTTTVEVVPALFDQTNKVKQNEENPKIADLLIKIKNANRIMVLIGVLHPNEIEQDFIELLAKDQRVVVLTETTANIHHPNFFPGIDTLIAPIEKNEQAQMLYERLQPDILITFGGMIVSKKIKVFLRNYQPKTHIHVDPKHAMDTFFCLRHFMQITPNEFFEKISSAFGSSSSTYRPFWDEVKTHRIAKRDAYRAQAPYSDFTVYPVLFEHIPRPQIIQLSNSSTIRYSQLFDLHPDHIIYCNRGTSGIDGSTSTAIGHSLHAKEPTTLITGDLSFFYDSNALWIDHLRDDLRIIVINNSGGGIFRILPGDTSADYFEKYFETTHELNAAFLCTMYNLAYAKAETLEQLKNQLTSFYSSSNRPKLLEICTPKAINDEVLLDHFDFMRKDF</sequence>
<evidence type="ECO:0000256" key="4">
    <source>
        <dbReference type="ARBA" id="ARBA00023052"/>
    </source>
</evidence>
<dbReference type="Pfam" id="PF02776">
    <property type="entry name" value="TPP_enzyme_N"/>
    <property type="match status" value="1"/>
</dbReference>
<dbReference type="HAMAP" id="MF_01659">
    <property type="entry name" value="MenD"/>
    <property type="match status" value="1"/>
</dbReference>
<evidence type="ECO:0000256" key="3">
    <source>
        <dbReference type="ARBA" id="ARBA00022842"/>
    </source>
</evidence>
<organism evidence="8 9">
    <name type="scientific">Gangjinia marincola</name>
    <dbReference type="NCBI Taxonomy" id="578463"/>
    <lineage>
        <taxon>Bacteria</taxon>
        <taxon>Pseudomonadati</taxon>
        <taxon>Bacteroidota</taxon>
        <taxon>Flavobacteriia</taxon>
        <taxon>Flavobacteriales</taxon>
        <taxon>Flavobacteriaceae</taxon>
        <taxon>Gangjinia</taxon>
    </lineage>
</organism>
<dbReference type="Proteomes" id="UP001500507">
    <property type="component" value="Unassembled WGS sequence"/>
</dbReference>
<evidence type="ECO:0000256" key="6">
    <source>
        <dbReference type="HAMAP-Rule" id="MF_01659"/>
    </source>
</evidence>
<dbReference type="CDD" id="cd02009">
    <property type="entry name" value="TPP_SHCHC_synthase"/>
    <property type="match status" value="1"/>
</dbReference>
<keyword evidence="1 6" id="KW-0808">Transferase</keyword>
<dbReference type="RefSeq" id="WP_343764701.1">
    <property type="nucleotide sequence ID" value="NZ_BAAAFG010000012.1"/>
</dbReference>
<dbReference type="CDD" id="cd07037">
    <property type="entry name" value="TPP_PYR_MenD"/>
    <property type="match status" value="1"/>
</dbReference>
<dbReference type="EC" id="2.2.1.9" evidence="6"/>
<accession>A0ABP3XRB4</accession>
<evidence type="ECO:0000259" key="7">
    <source>
        <dbReference type="Pfam" id="PF02776"/>
    </source>
</evidence>
<dbReference type="Gene3D" id="3.40.50.970">
    <property type="match status" value="2"/>
</dbReference>
<dbReference type="PANTHER" id="PTHR42916">
    <property type="entry name" value="2-SUCCINYL-5-ENOLPYRUVYL-6-HYDROXY-3-CYCLOHEXENE-1-CARBOXYLATE SYNTHASE"/>
    <property type="match status" value="1"/>
</dbReference>
<keyword evidence="2 6" id="KW-0479">Metal-binding</keyword>
<dbReference type="PANTHER" id="PTHR42916:SF1">
    <property type="entry name" value="PROTEIN PHYLLO, CHLOROPLASTIC"/>
    <property type="match status" value="1"/>
</dbReference>
<comment type="cofactor">
    <cofactor evidence="6">
        <name>Mg(2+)</name>
        <dbReference type="ChEBI" id="CHEBI:18420"/>
    </cofactor>
    <cofactor evidence="6">
        <name>Mn(2+)</name>
        <dbReference type="ChEBI" id="CHEBI:29035"/>
    </cofactor>
</comment>
<dbReference type="PIRSF" id="PIRSF004983">
    <property type="entry name" value="MenD"/>
    <property type="match status" value="1"/>
</dbReference>
<evidence type="ECO:0000313" key="8">
    <source>
        <dbReference type="EMBL" id="GAA0871885.1"/>
    </source>
</evidence>
<comment type="pathway">
    <text evidence="6">Quinol/quinone metabolism; 1,4-dihydroxy-2-naphthoate biosynthesis; 1,4-dihydroxy-2-naphthoate from chorismate: step 2/7.</text>
</comment>
<keyword evidence="9" id="KW-1185">Reference proteome</keyword>
<evidence type="ECO:0000256" key="1">
    <source>
        <dbReference type="ARBA" id="ARBA00022679"/>
    </source>
</evidence>
<dbReference type="InterPro" id="IPR029061">
    <property type="entry name" value="THDP-binding"/>
</dbReference>
<keyword evidence="6" id="KW-0474">Menaquinone biosynthesis</keyword>
<evidence type="ECO:0000313" key="9">
    <source>
        <dbReference type="Proteomes" id="UP001500507"/>
    </source>
</evidence>
<comment type="similarity">
    <text evidence="6">Belongs to the TPP enzyme family. MenD subfamily.</text>
</comment>
<keyword evidence="4 6" id="KW-0786">Thiamine pyrophosphate</keyword>
<dbReference type="SUPFAM" id="SSF52518">
    <property type="entry name" value="Thiamin diphosphate-binding fold (THDP-binding)"/>
    <property type="match status" value="2"/>
</dbReference>
<feature type="domain" description="Thiamine pyrophosphate enzyme N-terminal TPP-binding" evidence="7">
    <location>
        <begin position="12"/>
        <end position="124"/>
    </location>
</feature>
<comment type="catalytic activity">
    <reaction evidence="6">
        <text>isochorismate + 2-oxoglutarate + H(+) = 5-enolpyruvoyl-6-hydroxy-2-succinyl-cyclohex-3-ene-1-carboxylate + CO2</text>
        <dbReference type="Rhea" id="RHEA:25593"/>
        <dbReference type="ChEBI" id="CHEBI:15378"/>
        <dbReference type="ChEBI" id="CHEBI:16526"/>
        <dbReference type="ChEBI" id="CHEBI:16810"/>
        <dbReference type="ChEBI" id="CHEBI:29780"/>
        <dbReference type="ChEBI" id="CHEBI:58818"/>
        <dbReference type="EC" id="2.2.1.9"/>
    </reaction>
</comment>
<comment type="function">
    <text evidence="6">Catalyzes the thiamine diphosphate-dependent decarboxylation of 2-oxoglutarate and the subsequent addition of the resulting succinic semialdehyde-thiamine pyrophosphate anion to isochorismate to yield 2-succinyl-5-enolpyruvyl-6-hydroxy-3-cyclohexene-1-carboxylate (SEPHCHC).</text>
</comment>
<gene>
    <name evidence="6 8" type="primary">menD</name>
    <name evidence="8" type="ORF">GCM10009117_10310</name>
</gene>
<dbReference type="NCBIfam" id="TIGR00173">
    <property type="entry name" value="menD"/>
    <property type="match status" value="1"/>
</dbReference>
<comment type="subunit">
    <text evidence="6">Homodimer.</text>
</comment>
<name>A0ABP3XRB4_9FLAO</name>
<comment type="caution">
    <text evidence="8">The sequence shown here is derived from an EMBL/GenBank/DDBJ whole genome shotgun (WGS) entry which is preliminary data.</text>
</comment>